<feature type="compositionally biased region" description="Basic and acidic residues" evidence="1">
    <location>
        <begin position="25"/>
        <end position="79"/>
    </location>
</feature>
<evidence type="ECO:0000313" key="2">
    <source>
        <dbReference type="EMBL" id="CAA9552762.1"/>
    </source>
</evidence>
<evidence type="ECO:0000256" key="1">
    <source>
        <dbReference type="SAM" id="MobiDB-lite"/>
    </source>
</evidence>
<dbReference type="EMBL" id="CADCWG010000129">
    <property type="protein sequence ID" value="CAA9552762.1"/>
    <property type="molecule type" value="Genomic_DNA"/>
</dbReference>
<feature type="compositionally biased region" description="Basic and acidic residues" evidence="1">
    <location>
        <begin position="1"/>
        <end position="11"/>
    </location>
</feature>
<feature type="non-terminal residue" evidence="2">
    <location>
        <position position="125"/>
    </location>
</feature>
<feature type="compositionally biased region" description="Low complexity" evidence="1">
    <location>
        <begin position="101"/>
        <end position="114"/>
    </location>
</feature>
<reference evidence="2" key="1">
    <citation type="submission" date="2020-02" db="EMBL/GenBank/DDBJ databases">
        <authorList>
            <person name="Meier V. D."/>
        </authorList>
    </citation>
    <scope>NUCLEOTIDE SEQUENCE</scope>
    <source>
        <strain evidence="2">AVDCRST_MAG49</strain>
    </source>
</reference>
<dbReference type="AlphaFoldDB" id="A0A6J4ULY1"/>
<sequence length="125" mass="13416">EGADPDRHVDQEDPVPAGVLDEQAADDRAERQAGDRDRRPDAERAAALLRREGLGDQGERERHDQRRADPLQGPHRDQDLDALGEGGDQRGAGEDGDADQEPAPAAEPVTEAAPGDLERGEDEGV</sequence>
<feature type="region of interest" description="Disordered" evidence="1">
    <location>
        <begin position="1"/>
        <end position="125"/>
    </location>
</feature>
<gene>
    <name evidence="2" type="ORF">AVDCRST_MAG49-1931</name>
</gene>
<protein>
    <submittedName>
        <fullName evidence="2">Uncharacterized protein</fullName>
    </submittedName>
</protein>
<feature type="non-terminal residue" evidence="2">
    <location>
        <position position="1"/>
    </location>
</feature>
<accession>A0A6J4ULY1</accession>
<name>A0A6J4ULY1_9BACT</name>
<organism evidence="2">
    <name type="scientific">uncultured Thermomicrobiales bacterium</name>
    <dbReference type="NCBI Taxonomy" id="1645740"/>
    <lineage>
        <taxon>Bacteria</taxon>
        <taxon>Pseudomonadati</taxon>
        <taxon>Thermomicrobiota</taxon>
        <taxon>Thermomicrobia</taxon>
        <taxon>Thermomicrobiales</taxon>
        <taxon>environmental samples</taxon>
    </lineage>
</organism>
<proteinExistence type="predicted"/>